<sequence>MNVDLKGYLKQIKSLKRGFNKGLGKAPHKPILLLSIIRMIEQNKLLSNRIEITSDLILIFKEYFKTLVFTGHVDNFSLPFFHMKSEPFYRLIPNGGMSHRLGKEKSIKSINKLSELIAFAEIDKTLFQLLQRPEERSLIYNVIFEEYFTQFSNDTYIYTDVSETKIQDEILKESKVTYLSKLERLRSSIDNDSYEEEVFLRGGVFKKTVPRIYEYTCCVTGFKISTHYNIQMVDACHIIPFSVCQDDTIQNGISLSPNIHRTFDRGLITINNDYLVRVSPTIDASSTTKSIIELDGKPIKLPSNKNHYPSLEAIEWHRKEVFLF</sequence>
<keyword evidence="2" id="KW-0378">Hydrolase</keyword>
<accession>A0ABX5Q2H4</accession>
<comment type="caution">
    <text evidence="2">The sequence shown here is derived from an EMBL/GenBank/DDBJ whole genome shotgun (WGS) entry which is preliminary data.</text>
</comment>
<dbReference type="PIRSF" id="PIRSF030850">
    <property type="entry name" value="UCP030850"/>
    <property type="match status" value="1"/>
</dbReference>
<evidence type="ECO:0000313" key="3">
    <source>
        <dbReference type="Proteomes" id="UP000248584"/>
    </source>
</evidence>
<keyword evidence="3" id="KW-1185">Reference proteome</keyword>
<dbReference type="Proteomes" id="UP000248584">
    <property type="component" value="Unassembled WGS sequence"/>
</dbReference>
<organism evidence="2 3">
    <name type="scientific">Nonlabens dokdonensis</name>
    <dbReference type="NCBI Taxonomy" id="328515"/>
    <lineage>
        <taxon>Bacteria</taxon>
        <taxon>Pseudomonadati</taxon>
        <taxon>Bacteroidota</taxon>
        <taxon>Flavobacteriia</taxon>
        <taxon>Flavobacteriales</taxon>
        <taxon>Flavobacteriaceae</taxon>
        <taxon>Nonlabens</taxon>
    </lineage>
</organism>
<gene>
    <name evidence="2" type="ORF">LX97_01264</name>
</gene>
<dbReference type="RefSeq" id="WP_015362102.1">
    <property type="nucleotide sequence ID" value="NZ_QKZR01000001.1"/>
</dbReference>
<protein>
    <submittedName>
        <fullName evidence="2">Restriction endonuclease</fullName>
    </submittedName>
</protein>
<reference evidence="2 3" key="1">
    <citation type="submission" date="2018-06" db="EMBL/GenBank/DDBJ databases">
        <title>Genomic Encyclopedia of Archaeal and Bacterial Type Strains, Phase II (KMG-II): from individual species to whole genera.</title>
        <authorList>
            <person name="Goeker M."/>
        </authorList>
    </citation>
    <scope>NUCLEOTIDE SEQUENCE [LARGE SCALE GENOMIC DNA]</scope>
    <source>
        <strain evidence="2 3">DSM 17205</strain>
    </source>
</reference>
<evidence type="ECO:0000259" key="1">
    <source>
        <dbReference type="Pfam" id="PF13391"/>
    </source>
</evidence>
<proteinExistence type="predicted"/>
<dbReference type="InterPro" id="IPR011396">
    <property type="entry name" value="PT_DNA_restrict"/>
</dbReference>
<evidence type="ECO:0000313" key="2">
    <source>
        <dbReference type="EMBL" id="PZX44254.1"/>
    </source>
</evidence>
<dbReference type="Pfam" id="PF13391">
    <property type="entry name" value="HNH_2"/>
    <property type="match status" value="1"/>
</dbReference>
<name>A0ABX5Q2H4_9FLAO</name>
<dbReference type="EMBL" id="QKZR01000001">
    <property type="protein sequence ID" value="PZX44254.1"/>
    <property type="molecule type" value="Genomic_DNA"/>
</dbReference>
<keyword evidence="2" id="KW-0540">Nuclease</keyword>
<feature type="domain" description="HNH nuclease" evidence="1">
    <location>
        <begin position="217"/>
        <end position="271"/>
    </location>
</feature>
<dbReference type="InterPro" id="IPR003615">
    <property type="entry name" value="HNH_nuc"/>
</dbReference>
<dbReference type="GO" id="GO:0004519">
    <property type="term" value="F:endonuclease activity"/>
    <property type="evidence" value="ECO:0007669"/>
    <property type="project" value="UniProtKB-KW"/>
</dbReference>
<keyword evidence="2" id="KW-0255">Endonuclease</keyword>